<reference evidence="5 6" key="1">
    <citation type="journal article" date="2016" name="Nat. Commun.">
        <title>Thousands of microbial genomes shed light on interconnected biogeochemical processes in an aquifer system.</title>
        <authorList>
            <person name="Anantharaman K."/>
            <person name="Brown C.T."/>
            <person name="Hug L.A."/>
            <person name="Sharon I."/>
            <person name="Castelle C.J."/>
            <person name="Probst A.J."/>
            <person name="Thomas B.C."/>
            <person name="Singh A."/>
            <person name="Wilkins M.J."/>
            <person name="Karaoz U."/>
            <person name="Brodie E.L."/>
            <person name="Williams K.H."/>
            <person name="Hubbard S.S."/>
            <person name="Banfield J.F."/>
        </authorList>
    </citation>
    <scope>NUCLEOTIDE SEQUENCE [LARGE SCALE GENOMIC DNA]</scope>
</reference>
<dbReference type="PANTHER" id="PTHR46969">
    <property type="entry name" value="BIFUNCTIONAL PROTEIN HLDE"/>
    <property type="match status" value="1"/>
</dbReference>
<dbReference type="GO" id="GO:0033785">
    <property type="term" value="F:heptose 7-phosphate kinase activity"/>
    <property type="evidence" value="ECO:0007669"/>
    <property type="project" value="TreeGrafter"/>
</dbReference>
<dbReference type="EMBL" id="MFJN01000060">
    <property type="protein sequence ID" value="OGG20023.1"/>
    <property type="molecule type" value="Genomic_DNA"/>
</dbReference>
<dbReference type="InterPro" id="IPR004821">
    <property type="entry name" value="Cyt_trans-like"/>
</dbReference>
<dbReference type="GO" id="GO:0005829">
    <property type="term" value="C:cytosol"/>
    <property type="evidence" value="ECO:0007669"/>
    <property type="project" value="TreeGrafter"/>
</dbReference>
<evidence type="ECO:0000259" key="4">
    <source>
        <dbReference type="Pfam" id="PF01467"/>
    </source>
</evidence>
<feature type="domain" description="Carbohydrate kinase PfkB" evidence="3">
    <location>
        <begin position="199"/>
        <end position="497"/>
    </location>
</feature>
<accession>A0A1F6A5W4</accession>
<dbReference type="Proteomes" id="UP000177092">
    <property type="component" value="Unassembled WGS sequence"/>
</dbReference>
<dbReference type="InterPro" id="IPR014729">
    <property type="entry name" value="Rossmann-like_a/b/a_fold"/>
</dbReference>
<evidence type="ECO:0000313" key="6">
    <source>
        <dbReference type="Proteomes" id="UP000177092"/>
    </source>
</evidence>
<evidence type="ECO:0000259" key="3">
    <source>
        <dbReference type="Pfam" id="PF00294"/>
    </source>
</evidence>
<organism evidence="5 6">
    <name type="scientific">Candidatus Gottesmanbacteria bacterium RIFCSPHIGHO2_02_FULL_40_13</name>
    <dbReference type="NCBI Taxonomy" id="1798384"/>
    <lineage>
        <taxon>Bacteria</taxon>
        <taxon>Candidatus Gottesmaniibacteriota</taxon>
    </lineage>
</organism>
<dbReference type="NCBIfam" id="TIGR00125">
    <property type="entry name" value="cyt_tran_rel"/>
    <property type="match status" value="1"/>
</dbReference>
<keyword evidence="2" id="KW-0119">Carbohydrate metabolism</keyword>
<name>A0A1F6A5W4_9BACT</name>
<dbReference type="SUPFAM" id="SSF53613">
    <property type="entry name" value="Ribokinase-like"/>
    <property type="match status" value="1"/>
</dbReference>
<dbReference type="Pfam" id="PF01467">
    <property type="entry name" value="CTP_transf_like"/>
    <property type="match status" value="1"/>
</dbReference>
<sequence length="512" mass="58281">MKSALFQKVKTLSQLRQTIRKLKKEGKKIVLCHGVFDLIHPGHIRHLTSAKKYGDILVITVTADKYIKKGPGRPIFQEALRAEVLSSLNMVDFVAILNSESAVEAIKALKPDYYVKGPDYKSRKKRSKIPQKLIDETQALQVFGGKTVFTDDIVFSSSKLISEYLSVYPKKTKEYLDDLKNRYSADYITDRLSTLENLKIIVIGDSIIDQYHYCFPVGKSSKEPLIVHQFMIDENFAGGVLATANHLASLTKNIHLVSLLGTKKSFEKFILKHLKTNITPKFFYRTDTSTTVKRRYLDRFTRQKLFQISYLNDDPIEPILEKKINKYLKAEIKKFDFVIVNDFGHGLLTEKLIRTICHEAKYLALNVQSNSANYGFNVITKYPRADFVCIDEHEIRLAAHDKYSDLRFLIKKIYKKMKSTLMIITRGSNGSLSYTEKGGFYETPALTDKVVDRVGAGDALFSIASPCAYKTLETEIIPFIGNVAGALQIQIVGHRKSIEFATMVKFINRLLI</sequence>
<evidence type="ECO:0000256" key="2">
    <source>
        <dbReference type="ARBA" id="ARBA00023277"/>
    </source>
</evidence>
<comment type="caution">
    <text evidence="5">The sequence shown here is derived from an EMBL/GenBank/DDBJ whole genome shotgun (WGS) entry which is preliminary data.</text>
</comment>
<feature type="domain" description="Cytidyltransferase-like" evidence="4">
    <location>
        <begin position="32"/>
        <end position="123"/>
    </location>
</feature>
<dbReference type="InterPro" id="IPR011611">
    <property type="entry name" value="PfkB_dom"/>
</dbReference>
<dbReference type="Gene3D" id="3.40.1190.20">
    <property type="match status" value="1"/>
</dbReference>
<dbReference type="GO" id="GO:0033786">
    <property type="term" value="F:heptose-1-phosphate adenylyltransferase activity"/>
    <property type="evidence" value="ECO:0007669"/>
    <property type="project" value="TreeGrafter"/>
</dbReference>
<dbReference type="STRING" id="1798384.A3D03_06320"/>
<dbReference type="Pfam" id="PF00294">
    <property type="entry name" value="PfkB"/>
    <property type="match status" value="1"/>
</dbReference>
<dbReference type="InterPro" id="IPR029056">
    <property type="entry name" value="Ribokinase-like"/>
</dbReference>
<dbReference type="Gene3D" id="3.40.50.620">
    <property type="entry name" value="HUPs"/>
    <property type="match status" value="1"/>
</dbReference>
<evidence type="ECO:0008006" key="7">
    <source>
        <dbReference type="Google" id="ProtNLM"/>
    </source>
</evidence>
<protein>
    <recommendedName>
        <fullName evidence="7">Cytidyltransferase-like domain-containing protein</fullName>
    </recommendedName>
</protein>
<evidence type="ECO:0000256" key="1">
    <source>
        <dbReference type="ARBA" id="ARBA00023268"/>
    </source>
</evidence>
<dbReference type="AlphaFoldDB" id="A0A1F6A5W4"/>
<keyword evidence="1" id="KW-0511">Multifunctional enzyme</keyword>
<dbReference type="SUPFAM" id="SSF52374">
    <property type="entry name" value="Nucleotidylyl transferase"/>
    <property type="match status" value="1"/>
</dbReference>
<gene>
    <name evidence="5" type="ORF">A3D03_06320</name>
</gene>
<dbReference type="PANTHER" id="PTHR46969:SF1">
    <property type="entry name" value="BIFUNCTIONAL PROTEIN HLDE"/>
    <property type="match status" value="1"/>
</dbReference>
<proteinExistence type="predicted"/>
<evidence type="ECO:0000313" key="5">
    <source>
        <dbReference type="EMBL" id="OGG20023.1"/>
    </source>
</evidence>